<evidence type="ECO:0000313" key="2">
    <source>
        <dbReference type="Proteomes" id="UP001281147"/>
    </source>
</evidence>
<gene>
    <name evidence="1" type="ORF">LTR37_021347</name>
</gene>
<name>A0ACC3M8U1_9PEZI</name>
<organism evidence="1 2">
    <name type="scientific">Vermiconidia calcicola</name>
    <dbReference type="NCBI Taxonomy" id="1690605"/>
    <lineage>
        <taxon>Eukaryota</taxon>
        <taxon>Fungi</taxon>
        <taxon>Dikarya</taxon>
        <taxon>Ascomycota</taxon>
        <taxon>Pezizomycotina</taxon>
        <taxon>Dothideomycetes</taxon>
        <taxon>Dothideomycetidae</taxon>
        <taxon>Mycosphaerellales</taxon>
        <taxon>Extremaceae</taxon>
        <taxon>Vermiconidia</taxon>
    </lineage>
</organism>
<evidence type="ECO:0000313" key="1">
    <source>
        <dbReference type="EMBL" id="KAK3680312.1"/>
    </source>
</evidence>
<protein>
    <submittedName>
        <fullName evidence="1">Uncharacterized protein</fullName>
    </submittedName>
</protein>
<dbReference type="Proteomes" id="UP001281147">
    <property type="component" value="Unassembled WGS sequence"/>
</dbReference>
<reference evidence="1" key="1">
    <citation type="submission" date="2023-07" db="EMBL/GenBank/DDBJ databases">
        <title>Black Yeasts Isolated from many extreme environments.</title>
        <authorList>
            <person name="Coleine C."/>
            <person name="Stajich J.E."/>
            <person name="Selbmann L."/>
        </authorList>
    </citation>
    <scope>NUCLEOTIDE SEQUENCE</scope>
    <source>
        <strain evidence="1">CCFEE 5714</strain>
    </source>
</reference>
<keyword evidence="2" id="KW-1185">Reference proteome</keyword>
<dbReference type="EMBL" id="JAUTXU010000478">
    <property type="protein sequence ID" value="KAK3680312.1"/>
    <property type="molecule type" value="Genomic_DNA"/>
</dbReference>
<accession>A0ACC3M8U1</accession>
<sequence>MASSIQPGGFGTPTQEDRRPWLWITIIVSSVFSVLTLSARVSSKWEYLGVEDIIIGVAYAFGLVNWGLYVQVTLEGVGATNVVQDSESASELFFTSQVIMLCAIYFSKLSVLWFARRIFCAGSHKKQRQKVFDVAVGFTAIFGVASIVLLSARCNFRLALNSASRDCKSLQARWIVIQVLNATTELGIVVLPTHYISRNTIRRSKKITVITLFGFRLPCIALMAATAVSYKPITSGIGTHFIGATTAAVWSQVLLGYSLSSASFPCVKSFLTAFVADSVYRVYDTTEGSYGTVGGSRIAGDDRMKVTQSSRMVGSSIAAKPKAHPDKAESVASDGSLRMMIERSVEIEIVDEEASQGGYKKESRQQFPYQGAQPYTH</sequence>
<proteinExistence type="predicted"/>
<comment type="caution">
    <text evidence="1">The sequence shown here is derived from an EMBL/GenBank/DDBJ whole genome shotgun (WGS) entry which is preliminary data.</text>
</comment>